<protein>
    <submittedName>
        <fullName evidence="1">Uncharacterized protein</fullName>
    </submittedName>
</protein>
<dbReference type="EnsemblPlants" id="EMT33224">
    <property type="protein sequence ID" value="EMT33224"/>
    <property type="gene ID" value="F775_07811"/>
</dbReference>
<evidence type="ECO:0000313" key="1">
    <source>
        <dbReference type="EnsemblPlants" id="EMT33224"/>
    </source>
</evidence>
<dbReference type="AlphaFoldDB" id="M8CFN9"/>
<reference evidence="1" key="1">
    <citation type="submission" date="2015-06" db="UniProtKB">
        <authorList>
            <consortium name="EnsemblPlants"/>
        </authorList>
    </citation>
    <scope>IDENTIFICATION</scope>
</reference>
<accession>M8CFN9</accession>
<sequence>MEQKQQTCYFSKREMLAGCCLVLLGTIANSLRIFTTFKSSLVLQKQGCTRPAEGFIWFLWSAACLEVSLAQLCLLRRPPLPRWLCAASATTSPFGDARGYSDWNLAEMLDSFKGVEADCLMNLFRLFFLQGDIAARIVCILVLPIGREKKYQIGIRYAGIARMALALSLKFSAVPIVVPVWV</sequence>
<proteinExistence type="predicted"/>
<name>M8CFN9_AEGTA</name>
<organism evidence="1">
    <name type="scientific">Aegilops tauschii</name>
    <name type="common">Tausch's goatgrass</name>
    <name type="synonym">Aegilops squarrosa</name>
    <dbReference type="NCBI Taxonomy" id="37682"/>
    <lineage>
        <taxon>Eukaryota</taxon>
        <taxon>Viridiplantae</taxon>
        <taxon>Streptophyta</taxon>
        <taxon>Embryophyta</taxon>
        <taxon>Tracheophyta</taxon>
        <taxon>Spermatophyta</taxon>
        <taxon>Magnoliopsida</taxon>
        <taxon>Liliopsida</taxon>
        <taxon>Poales</taxon>
        <taxon>Poaceae</taxon>
        <taxon>BOP clade</taxon>
        <taxon>Pooideae</taxon>
        <taxon>Triticodae</taxon>
        <taxon>Triticeae</taxon>
        <taxon>Triticinae</taxon>
        <taxon>Aegilops</taxon>
    </lineage>
</organism>